<evidence type="ECO:0000313" key="1">
    <source>
        <dbReference type="EMBL" id="KKM89076.1"/>
    </source>
</evidence>
<dbReference type="AlphaFoldDB" id="A0A0F9LPD1"/>
<dbReference type="EMBL" id="LAZR01006873">
    <property type="protein sequence ID" value="KKM89076.1"/>
    <property type="molecule type" value="Genomic_DNA"/>
</dbReference>
<proteinExistence type="predicted"/>
<protein>
    <submittedName>
        <fullName evidence="1">Uncharacterized protein</fullName>
    </submittedName>
</protein>
<sequence>AKLKTGHHQEGVVTELLQDPQRSEELIRKLKEFGILERCVRL</sequence>
<comment type="caution">
    <text evidence="1">The sequence shown here is derived from an EMBL/GenBank/DDBJ whole genome shotgun (WGS) entry which is preliminary data.</text>
</comment>
<accession>A0A0F9LPD1</accession>
<feature type="non-terminal residue" evidence="1">
    <location>
        <position position="1"/>
    </location>
</feature>
<reference evidence="1" key="1">
    <citation type="journal article" date="2015" name="Nature">
        <title>Complex archaea that bridge the gap between prokaryotes and eukaryotes.</title>
        <authorList>
            <person name="Spang A."/>
            <person name="Saw J.H."/>
            <person name="Jorgensen S.L."/>
            <person name="Zaremba-Niedzwiedzka K."/>
            <person name="Martijn J."/>
            <person name="Lind A.E."/>
            <person name="van Eijk R."/>
            <person name="Schleper C."/>
            <person name="Guy L."/>
            <person name="Ettema T.J."/>
        </authorList>
    </citation>
    <scope>NUCLEOTIDE SEQUENCE</scope>
</reference>
<name>A0A0F9LPD1_9ZZZZ</name>
<gene>
    <name evidence="1" type="ORF">LCGC14_1252360</name>
</gene>
<organism evidence="1">
    <name type="scientific">marine sediment metagenome</name>
    <dbReference type="NCBI Taxonomy" id="412755"/>
    <lineage>
        <taxon>unclassified sequences</taxon>
        <taxon>metagenomes</taxon>
        <taxon>ecological metagenomes</taxon>
    </lineage>
</organism>